<dbReference type="InterPro" id="IPR015421">
    <property type="entry name" value="PyrdxlP-dep_Trfase_major"/>
</dbReference>
<accession>A0A137PDX5</accession>
<keyword evidence="5" id="KW-0408">Iron</keyword>
<keyword evidence="9" id="KW-0808">Transferase</keyword>
<dbReference type="PANTHER" id="PTHR11601:SF34">
    <property type="entry name" value="CYSTEINE DESULFURASE"/>
    <property type="match status" value="1"/>
</dbReference>
<evidence type="ECO:0000313" key="10">
    <source>
        <dbReference type="Proteomes" id="UP000070444"/>
    </source>
</evidence>
<proteinExistence type="inferred from homology"/>
<dbReference type="OMA" id="RICHEKA"/>
<dbReference type="Pfam" id="PF00266">
    <property type="entry name" value="Aminotran_5"/>
    <property type="match status" value="1"/>
</dbReference>
<dbReference type="GO" id="GO:0046872">
    <property type="term" value="F:metal ion binding"/>
    <property type="evidence" value="ECO:0007669"/>
    <property type="project" value="UniProtKB-KW"/>
</dbReference>
<dbReference type="STRING" id="796925.A0A137PDX5"/>
<dbReference type="EMBL" id="KQ964440">
    <property type="protein sequence ID" value="KXN73197.1"/>
    <property type="molecule type" value="Genomic_DNA"/>
</dbReference>
<dbReference type="AlphaFoldDB" id="A0A137PDX5"/>
<evidence type="ECO:0000256" key="2">
    <source>
        <dbReference type="ARBA" id="ARBA00006490"/>
    </source>
</evidence>
<protein>
    <submittedName>
        <fullName evidence="9">PLP-dependent transferase</fullName>
    </submittedName>
</protein>
<organism evidence="9 10">
    <name type="scientific">Conidiobolus coronatus (strain ATCC 28846 / CBS 209.66 / NRRL 28638)</name>
    <name type="common">Delacroixia coronata</name>
    <dbReference type="NCBI Taxonomy" id="796925"/>
    <lineage>
        <taxon>Eukaryota</taxon>
        <taxon>Fungi</taxon>
        <taxon>Fungi incertae sedis</taxon>
        <taxon>Zoopagomycota</taxon>
        <taxon>Entomophthoromycotina</taxon>
        <taxon>Entomophthoromycetes</taxon>
        <taxon>Entomophthorales</taxon>
        <taxon>Ancylistaceae</taxon>
        <taxon>Conidiobolus</taxon>
    </lineage>
</organism>
<dbReference type="Proteomes" id="UP000070444">
    <property type="component" value="Unassembled WGS sequence"/>
</dbReference>
<evidence type="ECO:0000256" key="5">
    <source>
        <dbReference type="ARBA" id="ARBA00023004"/>
    </source>
</evidence>
<evidence type="ECO:0000256" key="6">
    <source>
        <dbReference type="ARBA" id="ARBA00023014"/>
    </source>
</evidence>
<keyword evidence="10" id="KW-1185">Reference proteome</keyword>
<comment type="cofactor">
    <cofactor evidence="1 7">
        <name>pyridoxal 5'-phosphate</name>
        <dbReference type="ChEBI" id="CHEBI:597326"/>
    </cofactor>
</comment>
<dbReference type="GO" id="GO:0051536">
    <property type="term" value="F:iron-sulfur cluster binding"/>
    <property type="evidence" value="ECO:0007669"/>
    <property type="project" value="UniProtKB-KW"/>
</dbReference>
<keyword evidence="4" id="KW-0663">Pyridoxal phosphate</keyword>
<dbReference type="InterPro" id="IPR020578">
    <property type="entry name" value="Aminotrans_V_PyrdxlP_BS"/>
</dbReference>
<sequence length="114" mass="12650">MHANNETGTLQPVEEIGKIAKENKVPFHCDAAQSLGKVSDHVDKLNVDLLSIAGHKMYAPKGIGALYIRKNTVIEPLIHGAGHVFNFRAGTESAYLDKNNKNRVLRDYLRIKLT</sequence>
<dbReference type="PANTHER" id="PTHR11601">
    <property type="entry name" value="CYSTEINE DESULFURYLASE FAMILY MEMBER"/>
    <property type="match status" value="1"/>
</dbReference>
<gene>
    <name evidence="9" type="ORF">CONCODRAFT_167537</name>
</gene>
<keyword evidence="6" id="KW-0411">Iron-sulfur</keyword>
<reference evidence="9 10" key="1">
    <citation type="journal article" date="2015" name="Genome Biol. Evol.">
        <title>Phylogenomic analyses indicate that early fungi evolved digesting cell walls of algal ancestors of land plants.</title>
        <authorList>
            <person name="Chang Y."/>
            <person name="Wang S."/>
            <person name="Sekimoto S."/>
            <person name="Aerts A.L."/>
            <person name="Choi C."/>
            <person name="Clum A."/>
            <person name="LaButti K.M."/>
            <person name="Lindquist E.A."/>
            <person name="Yee Ngan C."/>
            <person name="Ohm R.A."/>
            <person name="Salamov A.A."/>
            <person name="Grigoriev I.V."/>
            <person name="Spatafora J.W."/>
            <person name="Berbee M.L."/>
        </authorList>
    </citation>
    <scope>NUCLEOTIDE SEQUENCE [LARGE SCALE GENOMIC DNA]</scope>
    <source>
        <strain evidence="9 10">NRRL 28638</strain>
    </source>
</reference>
<dbReference type="Gene3D" id="3.40.640.10">
    <property type="entry name" value="Type I PLP-dependent aspartate aminotransferase-like (Major domain)"/>
    <property type="match status" value="1"/>
</dbReference>
<dbReference type="OrthoDB" id="10250117at2759"/>
<comment type="similarity">
    <text evidence="2">Belongs to the class-V pyridoxal-phosphate-dependent aminotransferase family. NifS/IscS subfamily.</text>
</comment>
<evidence type="ECO:0000256" key="3">
    <source>
        <dbReference type="ARBA" id="ARBA00022723"/>
    </source>
</evidence>
<dbReference type="SUPFAM" id="SSF53383">
    <property type="entry name" value="PLP-dependent transferases"/>
    <property type="match status" value="1"/>
</dbReference>
<dbReference type="InterPro" id="IPR015424">
    <property type="entry name" value="PyrdxlP-dep_Trfase"/>
</dbReference>
<dbReference type="GO" id="GO:0016740">
    <property type="term" value="F:transferase activity"/>
    <property type="evidence" value="ECO:0007669"/>
    <property type="project" value="UniProtKB-KW"/>
</dbReference>
<evidence type="ECO:0000256" key="1">
    <source>
        <dbReference type="ARBA" id="ARBA00001933"/>
    </source>
</evidence>
<dbReference type="InterPro" id="IPR000192">
    <property type="entry name" value="Aminotrans_V_dom"/>
</dbReference>
<evidence type="ECO:0000313" key="9">
    <source>
        <dbReference type="EMBL" id="KXN73197.1"/>
    </source>
</evidence>
<name>A0A137PDX5_CONC2</name>
<evidence type="ECO:0000259" key="8">
    <source>
        <dbReference type="Pfam" id="PF00266"/>
    </source>
</evidence>
<evidence type="ECO:0000256" key="4">
    <source>
        <dbReference type="ARBA" id="ARBA00022898"/>
    </source>
</evidence>
<dbReference type="PROSITE" id="PS00595">
    <property type="entry name" value="AA_TRANSFER_CLASS_5"/>
    <property type="match status" value="1"/>
</dbReference>
<evidence type="ECO:0000256" key="7">
    <source>
        <dbReference type="RuleBase" id="RU004504"/>
    </source>
</evidence>
<feature type="domain" description="Aminotransferase class V" evidence="8">
    <location>
        <begin position="1"/>
        <end position="89"/>
    </location>
</feature>
<keyword evidence="3" id="KW-0479">Metal-binding</keyword>